<proteinExistence type="predicted"/>
<dbReference type="GO" id="GO:0007165">
    <property type="term" value="P:signal transduction"/>
    <property type="evidence" value="ECO:0007669"/>
    <property type="project" value="TreeGrafter"/>
</dbReference>
<protein>
    <submittedName>
        <fullName evidence="2">Uncharacterized protein</fullName>
    </submittedName>
</protein>
<dbReference type="EMBL" id="WIXE01001061">
    <property type="protein sequence ID" value="KAK5986044.1"/>
    <property type="molecule type" value="Genomic_DNA"/>
</dbReference>
<dbReference type="Proteomes" id="UP001331761">
    <property type="component" value="Unassembled WGS sequence"/>
</dbReference>
<dbReference type="InterPro" id="IPR017853">
    <property type="entry name" value="GH"/>
</dbReference>
<dbReference type="GO" id="GO:0045087">
    <property type="term" value="P:innate immune response"/>
    <property type="evidence" value="ECO:0007669"/>
    <property type="project" value="TreeGrafter"/>
</dbReference>
<dbReference type="InterPro" id="IPR051595">
    <property type="entry name" value="GH25_Enzymes"/>
</dbReference>
<dbReference type="PANTHER" id="PTHR23208">
    <property type="entry name" value="LYSOZYME PROTEIN"/>
    <property type="match status" value="1"/>
</dbReference>
<reference evidence="2 3" key="1">
    <citation type="submission" date="2019-10" db="EMBL/GenBank/DDBJ databases">
        <title>Assembly and Annotation for the nematode Trichostrongylus colubriformis.</title>
        <authorList>
            <person name="Martin J."/>
        </authorList>
    </citation>
    <scope>NUCLEOTIDE SEQUENCE [LARGE SCALE GENOMIC DNA]</scope>
    <source>
        <strain evidence="2">G859</strain>
        <tissue evidence="2">Whole worm</tissue>
    </source>
</reference>
<dbReference type="Gene3D" id="3.20.20.80">
    <property type="entry name" value="Glycosidases"/>
    <property type="match status" value="1"/>
</dbReference>
<dbReference type="PANTHER" id="PTHR23208:SF36">
    <property type="entry name" value="LYSOZYME-RELATED"/>
    <property type="match status" value="1"/>
</dbReference>
<keyword evidence="3" id="KW-1185">Reference proteome</keyword>
<evidence type="ECO:0000313" key="3">
    <source>
        <dbReference type="Proteomes" id="UP001331761"/>
    </source>
</evidence>
<sequence length="262" mass="29949">MIASRIVMLPVLLIGIVSAICSANKPSERSDYLEHGRLALAVDIPRRSSNISSEVYKCLREAGYKTVFFPVYNAQKVHAPEWDPNAVSNIRQAIRAGLGVEVYINPRYNLILKGSIQIAEVINYFNAANLKTKRIWVQVSKPEEWDQSPESNRDFLEDMISAAKGLGVDIGFYTNANYWITITRDWKPEGHRLWYRKVNGPGLSGETPANFDDFVRFGKWGRPTVKQFARKERICGELMNQDVYDAHLMKSYGMKLKFRPRS</sequence>
<name>A0AAN8J3L3_TRICO</name>
<comment type="caution">
    <text evidence="2">The sequence shown here is derived from an EMBL/GenBank/DDBJ whole genome shotgun (WGS) entry which is preliminary data.</text>
</comment>
<feature type="chain" id="PRO_5043023882" evidence="1">
    <location>
        <begin position="20"/>
        <end position="262"/>
    </location>
</feature>
<organism evidence="2 3">
    <name type="scientific">Trichostrongylus colubriformis</name>
    <name type="common">Black scour worm</name>
    <dbReference type="NCBI Taxonomy" id="6319"/>
    <lineage>
        <taxon>Eukaryota</taxon>
        <taxon>Metazoa</taxon>
        <taxon>Ecdysozoa</taxon>
        <taxon>Nematoda</taxon>
        <taxon>Chromadorea</taxon>
        <taxon>Rhabditida</taxon>
        <taxon>Rhabditina</taxon>
        <taxon>Rhabditomorpha</taxon>
        <taxon>Strongyloidea</taxon>
        <taxon>Trichostrongylidae</taxon>
        <taxon>Trichostrongylus</taxon>
    </lineage>
</organism>
<dbReference type="SUPFAM" id="SSF51445">
    <property type="entry name" value="(Trans)glycosidases"/>
    <property type="match status" value="1"/>
</dbReference>
<keyword evidence="1" id="KW-0732">Signal</keyword>
<accession>A0AAN8J3L3</accession>
<gene>
    <name evidence="2" type="ORF">GCK32_014089</name>
</gene>
<dbReference type="AlphaFoldDB" id="A0AAN8J3L3"/>
<feature type="signal peptide" evidence="1">
    <location>
        <begin position="1"/>
        <end position="19"/>
    </location>
</feature>
<evidence type="ECO:0000313" key="2">
    <source>
        <dbReference type="EMBL" id="KAK5986044.1"/>
    </source>
</evidence>
<evidence type="ECO:0000256" key="1">
    <source>
        <dbReference type="SAM" id="SignalP"/>
    </source>
</evidence>